<reference evidence="3 4" key="1">
    <citation type="submission" date="2024-06" db="EMBL/GenBank/DDBJ databases">
        <title>Sorghum-associated microbial communities from plants grown in Nebraska, USA.</title>
        <authorList>
            <person name="Schachtman D."/>
        </authorList>
    </citation>
    <scope>NUCLEOTIDE SEQUENCE [LARGE SCALE GENOMIC DNA]</scope>
    <source>
        <strain evidence="3 4">1073</strain>
    </source>
</reference>
<dbReference type="Proteomes" id="UP001549184">
    <property type="component" value="Unassembled WGS sequence"/>
</dbReference>
<dbReference type="SUPFAM" id="SSF51261">
    <property type="entry name" value="Duplicated hybrid motif"/>
    <property type="match status" value="1"/>
</dbReference>
<feature type="domain" description="M23ase beta-sheet core" evidence="2">
    <location>
        <begin position="258"/>
        <end position="359"/>
    </location>
</feature>
<feature type="signal peptide" evidence="1">
    <location>
        <begin position="1"/>
        <end position="22"/>
    </location>
</feature>
<evidence type="ECO:0000256" key="1">
    <source>
        <dbReference type="SAM" id="SignalP"/>
    </source>
</evidence>
<evidence type="ECO:0000313" key="4">
    <source>
        <dbReference type="Proteomes" id="UP001549184"/>
    </source>
</evidence>
<dbReference type="CDD" id="cd12797">
    <property type="entry name" value="M23_peptidase"/>
    <property type="match status" value="1"/>
</dbReference>
<dbReference type="Gene3D" id="2.70.70.10">
    <property type="entry name" value="Glucose Permease (Domain IIA)"/>
    <property type="match status" value="1"/>
</dbReference>
<proteinExistence type="predicted"/>
<keyword evidence="1" id="KW-0732">Signal</keyword>
<dbReference type="InterPro" id="IPR016047">
    <property type="entry name" value="M23ase_b-sheet_dom"/>
</dbReference>
<dbReference type="RefSeq" id="WP_354013704.1">
    <property type="nucleotide sequence ID" value="NZ_JBEPMU010000002.1"/>
</dbReference>
<evidence type="ECO:0000313" key="3">
    <source>
        <dbReference type="EMBL" id="MET3652324.1"/>
    </source>
</evidence>
<evidence type="ECO:0000259" key="2">
    <source>
        <dbReference type="Pfam" id="PF01551"/>
    </source>
</evidence>
<name>A0ABV2JWT5_9GAMM</name>
<dbReference type="Pfam" id="PF01551">
    <property type="entry name" value="Peptidase_M23"/>
    <property type="match status" value="1"/>
</dbReference>
<dbReference type="EMBL" id="JBEPMU010000002">
    <property type="protein sequence ID" value="MET3652324.1"/>
    <property type="molecule type" value="Genomic_DNA"/>
</dbReference>
<accession>A0ABV2JWT5</accession>
<dbReference type="InterPro" id="IPR050570">
    <property type="entry name" value="Cell_wall_metabolism_enzyme"/>
</dbReference>
<dbReference type="InterPro" id="IPR011055">
    <property type="entry name" value="Dup_hybrid_motif"/>
</dbReference>
<dbReference type="PANTHER" id="PTHR21666:SF285">
    <property type="entry name" value="M23 FAMILY METALLOPEPTIDASE"/>
    <property type="match status" value="1"/>
</dbReference>
<comment type="caution">
    <text evidence="3">The sequence shown here is derived from an EMBL/GenBank/DDBJ whole genome shotgun (WGS) entry which is preliminary data.</text>
</comment>
<sequence>MHLWIRSRVALLAISITSAFMAMDGHAATLIGEPADGCIMAGRGERANPTPAEAGLAFPPPQLQIVTPYAPTYFPSGGRQYLIYELHIENFSEASMDIMGIDVVDAGSASNEPVTSIRPHELRSVLQPVGAAPQPKDTTHGYRLDEGRTVVAFLCLAFDGKTALPSRISHRVFLPNGVASGPDIHAARGPLPVLSAPVAGTDWTAADGPSNESHHRLGLFVAGGAAQVSRRYAIDWKQIKNGSSFSGDPRDVHAYHAYGQDVLAVADAVVVGIKDGLPDNIPRTPAGFNTAVPITMETVAGNSVILDLGNGQFAYYAHLKAGSLRVTRGDHVKRGQLLASIGNSGDAREPHLHFQLATGTDILDSEGMPYVIDRYRVKTGHGWDERAGELPVRGMIVDFVPSQTK</sequence>
<protein>
    <recommendedName>
        <fullName evidence="2">M23ase beta-sheet core domain-containing protein</fullName>
    </recommendedName>
</protein>
<dbReference type="PANTHER" id="PTHR21666">
    <property type="entry name" value="PEPTIDASE-RELATED"/>
    <property type="match status" value="1"/>
</dbReference>
<feature type="chain" id="PRO_5047536916" description="M23ase beta-sheet core domain-containing protein" evidence="1">
    <location>
        <begin position="23"/>
        <end position="405"/>
    </location>
</feature>
<gene>
    <name evidence="3" type="ORF">ABIC75_002046</name>
</gene>
<keyword evidence="4" id="KW-1185">Reference proteome</keyword>
<organism evidence="3 4">
    <name type="scientific">Dyella japonica</name>
    <dbReference type="NCBI Taxonomy" id="231455"/>
    <lineage>
        <taxon>Bacteria</taxon>
        <taxon>Pseudomonadati</taxon>
        <taxon>Pseudomonadota</taxon>
        <taxon>Gammaproteobacteria</taxon>
        <taxon>Lysobacterales</taxon>
        <taxon>Rhodanobacteraceae</taxon>
        <taxon>Dyella</taxon>
    </lineage>
</organism>